<dbReference type="Gene3D" id="1.10.287.3610">
    <property type="match status" value="1"/>
</dbReference>
<keyword evidence="8 21" id="KW-0997">Cell inner membrane</keyword>
<dbReference type="PROSITE" id="PS01069">
    <property type="entry name" value="DAGK_PROKAR"/>
    <property type="match status" value="1"/>
</dbReference>
<evidence type="ECO:0000256" key="1">
    <source>
        <dbReference type="ARBA" id="ARBA00001946"/>
    </source>
</evidence>
<keyword evidence="18 21" id="KW-0472">Membrane</keyword>
<evidence type="ECO:0000313" key="23">
    <source>
        <dbReference type="Proteomes" id="UP001204615"/>
    </source>
</evidence>
<evidence type="ECO:0000256" key="2">
    <source>
        <dbReference type="ARBA" id="ARBA00004429"/>
    </source>
</evidence>
<evidence type="ECO:0000256" key="8">
    <source>
        <dbReference type="ARBA" id="ARBA00022519"/>
    </source>
</evidence>
<evidence type="ECO:0000256" key="13">
    <source>
        <dbReference type="ARBA" id="ARBA00022777"/>
    </source>
</evidence>
<evidence type="ECO:0000313" key="22">
    <source>
        <dbReference type="EMBL" id="MCP1374060.1"/>
    </source>
</evidence>
<keyword evidence="20 21" id="KW-1208">Phospholipid metabolism</keyword>
<evidence type="ECO:0000256" key="12">
    <source>
        <dbReference type="ARBA" id="ARBA00022741"/>
    </source>
</evidence>
<keyword evidence="14 21" id="KW-0067">ATP-binding</keyword>
<evidence type="ECO:0000256" key="9">
    <source>
        <dbReference type="ARBA" id="ARBA00022679"/>
    </source>
</evidence>
<comment type="catalytic activity">
    <reaction evidence="21">
        <text>a 1,2-diacyl-sn-glycerol + ATP = a 1,2-diacyl-sn-glycero-3-phosphate + ADP + H(+)</text>
        <dbReference type="Rhea" id="RHEA:10272"/>
        <dbReference type="ChEBI" id="CHEBI:15378"/>
        <dbReference type="ChEBI" id="CHEBI:17815"/>
        <dbReference type="ChEBI" id="CHEBI:30616"/>
        <dbReference type="ChEBI" id="CHEBI:58608"/>
        <dbReference type="ChEBI" id="CHEBI:456216"/>
        <dbReference type="EC" id="2.7.1.107"/>
    </reaction>
</comment>
<dbReference type="InterPro" id="IPR036945">
    <property type="entry name" value="DAGK_sf"/>
</dbReference>
<gene>
    <name evidence="22" type="ORF">NC595_08290</name>
</gene>
<evidence type="ECO:0000256" key="6">
    <source>
        <dbReference type="ARBA" id="ARBA00022475"/>
    </source>
</evidence>
<organism evidence="22 23">
    <name type="scientific">Dyella lutea</name>
    <dbReference type="NCBI Taxonomy" id="2950441"/>
    <lineage>
        <taxon>Bacteria</taxon>
        <taxon>Pseudomonadati</taxon>
        <taxon>Pseudomonadota</taxon>
        <taxon>Gammaproteobacteria</taxon>
        <taxon>Lysobacterales</taxon>
        <taxon>Rhodanobacteraceae</taxon>
        <taxon>Dyella</taxon>
    </lineage>
</organism>
<evidence type="ECO:0000256" key="18">
    <source>
        <dbReference type="ARBA" id="ARBA00023136"/>
    </source>
</evidence>
<keyword evidence="10 21" id="KW-0812">Transmembrane</keyword>
<dbReference type="PANTHER" id="PTHR34299:SF1">
    <property type="entry name" value="DIACYLGLYCEROL KINASE"/>
    <property type="match status" value="1"/>
</dbReference>
<evidence type="ECO:0000256" key="11">
    <source>
        <dbReference type="ARBA" id="ARBA00022723"/>
    </source>
</evidence>
<dbReference type="CDD" id="cd14264">
    <property type="entry name" value="DAGK_IM"/>
    <property type="match status" value="1"/>
</dbReference>
<dbReference type="GO" id="GO:0016301">
    <property type="term" value="F:kinase activity"/>
    <property type="evidence" value="ECO:0007669"/>
    <property type="project" value="UniProtKB-KW"/>
</dbReference>
<keyword evidence="11" id="KW-0479">Metal-binding</keyword>
<keyword evidence="23" id="KW-1185">Reference proteome</keyword>
<keyword evidence="7" id="KW-0444">Lipid biosynthesis</keyword>
<keyword evidence="17 21" id="KW-0443">Lipid metabolism</keyword>
<sequence>MPGSGFRGNPRQLWNAFRWSMKGLQAGWRHEASFRLEAMLAVVLVPLGLWLGQGPLEKIALVLPAVLVLSAELLNSAIEAVVDKVSPDFHELAGRAKDMGSAAVFLLLLLTVLCWGLILGPRWF</sequence>
<name>A0ABT1FAA0_9GAMM</name>
<feature type="transmembrane region" description="Helical" evidence="21">
    <location>
        <begin position="102"/>
        <end position="120"/>
    </location>
</feature>
<feature type="transmembrane region" description="Helical" evidence="21">
    <location>
        <begin position="59"/>
        <end position="82"/>
    </location>
</feature>
<dbReference type="InterPro" id="IPR000829">
    <property type="entry name" value="DAGK"/>
</dbReference>
<evidence type="ECO:0000256" key="15">
    <source>
        <dbReference type="ARBA" id="ARBA00022842"/>
    </source>
</evidence>
<evidence type="ECO:0000256" key="7">
    <source>
        <dbReference type="ARBA" id="ARBA00022516"/>
    </source>
</evidence>
<evidence type="ECO:0000256" key="4">
    <source>
        <dbReference type="ARBA" id="ARBA00012133"/>
    </source>
</evidence>
<evidence type="ECO:0000256" key="20">
    <source>
        <dbReference type="ARBA" id="ARBA00023264"/>
    </source>
</evidence>
<dbReference type="Proteomes" id="UP001204615">
    <property type="component" value="Unassembled WGS sequence"/>
</dbReference>
<keyword evidence="6" id="KW-1003">Cell membrane</keyword>
<evidence type="ECO:0000256" key="19">
    <source>
        <dbReference type="ARBA" id="ARBA00023209"/>
    </source>
</evidence>
<evidence type="ECO:0000256" key="5">
    <source>
        <dbReference type="ARBA" id="ARBA00017575"/>
    </source>
</evidence>
<keyword evidence="19" id="KW-0594">Phospholipid biosynthesis</keyword>
<feature type="transmembrane region" description="Helical" evidence="21">
    <location>
        <begin position="32"/>
        <end position="52"/>
    </location>
</feature>
<comment type="function">
    <text evidence="21">Catalyzes the ATP-dependent phosphorylation of sn-l,2-diacylglycerol (DAG) to phosphatidic acid. Involved in the recycling of diacylglycerol produced as a by-product during membrane-derived oligosaccharide (MDO) biosynthesis.</text>
</comment>
<comment type="cofactor">
    <cofactor evidence="1">
        <name>Mg(2+)</name>
        <dbReference type="ChEBI" id="CHEBI:18420"/>
    </cofactor>
</comment>
<protein>
    <recommendedName>
        <fullName evidence="5 21">Diacylglycerol kinase</fullName>
        <ecNumber evidence="4 21">2.7.1.107</ecNumber>
    </recommendedName>
</protein>
<comment type="similarity">
    <text evidence="3 21">Belongs to the bacterial diacylglycerol kinase family.</text>
</comment>
<keyword evidence="12 21" id="KW-0547">Nucleotide-binding</keyword>
<keyword evidence="15" id="KW-0460">Magnesium</keyword>
<proteinExistence type="inferred from homology"/>
<evidence type="ECO:0000256" key="16">
    <source>
        <dbReference type="ARBA" id="ARBA00022989"/>
    </source>
</evidence>
<evidence type="ECO:0000256" key="21">
    <source>
        <dbReference type="RuleBase" id="RU363065"/>
    </source>
</evidence>
<accession>A0ABT1FAA0</accession>
<keyword evidence="13 21" id="KW-0418">Kinase</keyword>
<dbReference type="EMBL" id="JAMZEK010000002">
    <property type="protein sequence ID" value="MCP1374060.1"/>
    <property type="molecule type" value="Genomic_DNA"/>
</dbReference>
<dbReference type="PANTHER" id="PTHR34299">
    <property type="entry name" value="DIACYLGLYCEROL KINASE"/>
    <property type="match status" value="1"/>
</dbReference>
<comment type="subcellular location">
    <subcellularLocation>
        <location evidence="2 21">Cell inner membrane</location>
        <topology evidence="2 21">Multi-pass membrane protein</topology>
    </subcellularLocation>
</comment>
<comment type="caution">
    <text evidence="22">The sequence shown here is derived from an EMBL/GenBank/DDBJ whole genome shotgun (WGS) entry which is preliminary data.</text>
</comment>
<dbReference type="Pfam" id="PF01219">
    <property type="entry name" value="DAGK_prokar"/>
    <property type="match status" value="1"/>
</dbReference>
<evidence type="ECO:0000256" key="14">
    <source>
        <dbReference type="ARBA" id="ARBA00022840"/>
    </source>
</evidence>
<dbReference type="InterPro" id="IPR033718">
    <property type="entry name" value="DAGK_prok"/>
</dbReference>
<keyword evidence="9 21" id="KW-0808">Transferase</keyword>
<evidence type="ECO:0000256" key="10">
    <source>
        <dbReference type="ARBA" id="ARBA00022692"/>
    </source>
</evidence>
<dbReference type="EC" id="2.7.1.107" evidence="4 21"/>
<keyword evidence="16 21" id="KW-1133">Transmembrane helix</keyword>
<evidence type="ECO:0000256" key="17">
    <source>
        <dbReference type="ARBA" id="ARBA00023098"/>
    </source>
</evidence>
<dbReference type="RefSeq" id="WP_253565898.1">
    <property type="nucleotide sequence ID" value="NZ_JAMZEK010000002.1"/>
</dbReference>
<reference evidence="22 23" key="1">
    <citation type="submission" date="2022-06" db="EMBL/GenBank/DDBJ databases">
        <title>Dyella sp. Sa strain:Sa Genome sequencing.</title>
        <authorList>
            <person name="Park S."/>
        </authorList>
    </citation>
    <scope>NUCLEOTIDE SEQUENCE [LARGE SCALE GENOMIC DNA]</scope>
    <source>
        <strain evidence="22 23">Sa</strain>
    </source>
</reference>
<evidence type="ECO:0000256" key="3">
    <source>
        <dbReference type="ARBA" id="ARBA00005967"/>
    </source>
</evidence>